<proteinExistence type="predicted"/>
<reference evidence="1 2" key="1">
    <citation type="journal article" date="2020" name="Cell">
        <title>Large-Scale Comparative Analyses of Tick Genomes Elucidate Their Genetic Diversity and Vector Capacities.</title>
        <authorList>
            <consortium name="Tick Genome and Microbiome Consortium (TIGMIC)"/>
            <person name="Jia N."/>
            <person name="Wang J."/>
            <person name="Shi W."/>
            <person name="Du L."/>
            <person name="Sun Y."/>
            <person name="Zhan W."/>
            <person name="Jiang J.F."/>
            <person name="Wang Q."/>
            <person name="Zhang B."/>
            <person name="Ji P."/>
            <person name="Bell-Sakyi L."/>
            <person name="Cui X.M."/>
            <person name="Yuan T.T."/>
            <person name="Jiang B.G."/>
            <person name="Yang W.F."/>
            <person name="Lam T.T."/>
            <person name="Chang Q.C."/>
            <person name="Ding S.J."/>
            <person name="Wang X.J."/>
            <person name="Zhu J.G."/>
            <person name="Ruan X.D."/>
            <person name="Zhao L."/>
            <person name="Wei J.T."/>
            <person name="Ye R.Z."/>
            <person name="Que T.C."/>
            <person name="Du C.H."/>
            <person name="Zhou Y.H."/>
            <person name="Cheng J.X."/>
            <person name="Dai P.F."/>
            <person name="Guo W.B."/>
            <person name="Han X.H."/>
            <person name="Huang E.J."/>
            <person name="Li L.F."/>
            <person name="Wei W."/>
            <person name="Gao Y.C."/>
            <person name="Liu J.Z."/>
            <person name="Shao H.Z."/>
            <person name="Wang X."/>
            <person name="Wang C.C."/>
            <person name="Yang T.C."/>
            <person name="Huo Q.B."/>
            <person name="Li W."/>
            <person name="Chen H.Y."/>
            <person name="Chen S.E."/>
            <person name="Zhou L.G."/>
            <person name="Ni X.B."/>
            <person name="Tian J.H."/>
            <person name="Sheng Y."/>
            <person name="Liu T."/>
            <person name="Pan Y.S."/>
            <person name="Xia L.Y."/>
            <person name="Li J."/>
            <person name="Zhao F."/>
            <person name="Cao W.C."/>
        </authorList>
    </citation>
    <scope>NUCLEOTIDE SEQUENCE [LARGE SCALE GENOMIC DNA]</scope>
    <source>
        <strain evidence="1">Iper-2018</strain>
    </source>
</reference>
<accession>A0AC60PB90</accession>
<evidence type="ECO:0000313" key="1">
    <source>
        <dbReference type="EMBL" id="KAG0416913.1"/>
    </source>
</evidence>
<gene>
    <name evidence="1" type="ORF">HPB47_006011</name>
</gene>
<comment type="caution">
    <text evidence="1">The sequence shown here is derived from an EMBL/GenBank/DDBJ whole genome shotgun (WGS) entry which is preliminary data.</text>
</comment>
<sequence length="157" mass="17905">MKAAVLALRAEPLLLRCRAPTFRARRRTPGLLRAVATSPTSPREREALYVLHGDRLARLAIFPWTAFRRARWKRTSRLWSRFATGKRVPSQRAFSANAPRTQVIVRRRRGPVRGRLFDRSGEILLSKPPGRTRLWGRKDGGLICMPQYASPPAPRDA</sequence>
<name>A0AC60PB90_IXOPE</name>
<evidence type="ECO:0000313" key="2">
    <source>
        <dbReference type="Proteomes" id="UP000805193"/>
    </source>
</evidence>
<dbReference type="EMBL" id="JABSTQ010010904">
    <property type="protein sequence ID" value="KAG0416913.1"/>
    <property type="molecule type" value="Genomic_DNA"/>
</dbReference>
<organism evidence="1 2">
    <name type="scientific">Ixodes persulcatus</name>
    <name type="common">Taiga tick</name>
    <dbReference type="NCBI Taxonomy" id="34615"/>
    <lineage>
        <taxon>Eukaryota</taxon>
        <taxon>Metazoa</taxon>
        <taxon>Ecdysozoa</taxon>
        <taxon>Arthropoda</taxon>
        <taxon>Chelicerata</taxon>
        <taxon>Arachnida</taxon>
        <taxon>Acari</taxon>
        <taxon>Parasitiformes</taxon>
        <taxon>Ixodida</taxon>
        <taxon>Ixodoidea</taxon>
        <taxon>Ixodidae</taxon>
        <taxon>Ixodinae</taxon>
        <taxon>Ixodes</taxon>
    </lineage>
</organism>
<dbReference type="Proteomes" id="UP000805193">
    <property type="component" value="Unassembled WGS sequence"/>
</dbReference>
<protein>
    <submittedName>
        <fullName evidence="1">Uncharacterized protein</fullName>
    </submittedName>
</protein>
<keyword evidence="2" id="KW-1185">Reference proteome</keyword>